<accession>A0A7J6KUZ1</accession>
<name>A0A7J6KUZ1_PEROL</name>
<dbReference type="EMBL" id="JABAHT010001076">
    <property type="protein sequence ID" value="KAF4650306.1"/>
    <property type="molecule type" value="Genomic_DNA"/>
</dbReference>
<protein>
    <submittedName>
        <fullName evidence="1">Uncharacterized protein</fullName>
    </submittedName>
</protein>
<comment type="caution">
    <text evidence="1">The sequence shown here is derived from an EMBL/GenBank/DDBJ whole genome shotgun (WGS) entry which is preliminary data.</text>
</comment>
<dbReference type="AlphaFoldDB" id="A0A7J6KUZ1"/>
<proteinExistence type="predicted"/>
<sequence length="104" mass="11466">MNFREPPSFGTGLDPLEDINMLPFLTALQSANLDTDDLVETLCWGTVEAVNNQFGTFESLCDRVHLSCDDAVEAAKVEGREFEDTGLGYTDIRIVLPDVGKLLQ</sequence>
<dbReference type="Proteomes" id="UP000570595">
    <property type="component" value="Unassembled WGS sequence"/>
</dbReference>
<evidence type="ECO:0000313" key="2">
    <source>
        <dbReference type="EMBL" id="KAF4651271.1"/>
    </source>
</evidence>
<dbReference type="EMBL" id="JABANN010001084">
    <property type="protein sequence ID" value="KAF4651271.1"/>
    <property type="molecule type" value="Genomic_DNA"/>
</dbReference>
<evidence type="ECO:0000313" key="1">
    <source>
        <dbReference type="EMBL" id="KAF4650306.1"/>
    </source>
</evidence>
<organism evidence="1 3">
    <name type="scientific">Perkinsus olseni</name>
    <name type="common">Perkinsus atlanticus</name>
    <dbReference type="NCBI Taxonomy" id="32597"/>
    <lineage>
        <taxon>Eukaryota</taxon>
        <taxon>Sar</taxon>
        <taxon>Alveolata</taxon>
        <taxon>Perkinsozoa</taxon>
        <taxon>Perkinsea</taxon>
        <taxon>Perkinsida</taxon>
        <taxon>Perkinsidae</taxon>
        <taxon>Perkinsus</taxon>
    </lineage>
</organism>
<dbReference type="Proteomes" id="UP000572268">
    <property type="component" value="Unassembled WGS sequence"/>
</dbReference>
<gene>
    <name evidence="2" type="ORF">FOL46_000410</name>
    <name evidence="1" type="ORF">FOZ61_000429</name>
</gene>
<reference evidence="3 4" key="1">
    <citation type="submission" date="2020-04" db="EMBL/GenBank/DDBJ databases">
        <title>Perkinsus olseni comparative genomics.</title>
        <authorList>
            <person name="Bogema D.R."/>
        </authorList>
    </citation>
    <scope>NUCLEOTIDE SEQUENCE [LARGE SCALE GENOMIC DNA]</scope>
    <source>
        <strain evidence="1">ATCC PRA-179</strain>
        <strain evidence="2">ATCC PRA-31</strain>
    </source>
</reference>
<evidence type="ECO:0000313" key="3">
    <source>
        <dbReference type="Proteomes" id="UP000570595"/>
    </source>
</evidence>
<evidence type="ECO:0000313" key="4">
    <source>
        <dbReference type="Proteomes" id="UP000572268"/>
    </source>
</evidence>